<reference evidence="3" key="3">
    <citation type="submission" date="2025-09" db="UniProtKB">
        <authorList>
            <consortium name="Ensembl"/>
        </authorList>
    </citation>
    <scope>IDENTIFICATION</scope>
    <source>
        <strain evidence="3">broiler</strain>
    </source>
</reference>
<feature type="compositionally biased region" description="Polar residues" evidence="1">
    <location>
        <begin position="1"/>
        <end position="14"/>
    </location>
</feature>
<dbReference type="RefSeq" id="XP_040505906.1">
    <property type="nucleotide sequence ID" value="XM_040649972.2"/>
</dbReference>
<dbReference type="GeneID" id="417311"/>
<feature type="transmembrane region" description="Helical" evidence="2">
    <location>
        <begin position="178"/>
        <end position="198"/>
    </location>
</feature>
<dbReference type="Proteomes" id="UP000000539">
    <property type="component" value="Chromosome 18"/>
</dbReference>
<dbReference type="Pfam" id="PF15071">
    <property type="entry name" value="TMEM220"/>
    <property type="match status" value="1"/>
</dbReference>
<evidence type="ECO:0000313" key="4">
    <source>
        <dbReference type="Proteomes" id="UP000000539"/>
    </source>
</evidence>
<dbReference type="FunCoup" id="A0A8V1AJ40">
    <property type="interactions" value="2"/>
</dbReference>
<keyword evidence="2" id="KW-1133">Transmembrane helix</keyword>
<accession>A0A8V1AJ40</accession>
<keyword evidence="2" id="KW-0812">Transmembrane</keyword>
<reference evidence="3" key="1">
    <citation type="submission" date="2020-11" db="EMBL/GenBank/DDBJ databases">
        <title>Gallus gallus (Chicken) genome, bGalGal1, GRCg7b, maternal haplotype autosomes + Z &amp; W.</title>
        <authorList>
            <person name="Warren W."/>
            <person name="Formenti G."/>
            <person name="Fedrigo O."/>
            <person name="Haase B."/>
            <person name="Mountcastle J."/>
            <person name="Balacco J."/>
            <person name="Tracey A."/>
            <person name="Schneider V."/>
            <person name="Okimoto R."/>
            <person name="Cheng H."/>
            <person name="Hawken R."/>
            <person name="Howe K."/>
            <person name="Jarvis E.D."/>
        </authorList>
    </citation>
    <scope>NUCLEOTIDE SEQUENCE [LARGE SCALE GENOMIC DNA]</scope>
    <source>
        <strain evidence="3">Broiler</strain>
    </source>
</reference>
<reference evidence="3" key="2">
    <citation type="submission" date="2025-08" db="UniProtKB">
        <authorList>
            <consortium name="Ensembl"/>
        </authorList>
    </citation>
    <scope>IDENTIFICATION</scope>
    <source>
        <strain evidence="3">broiler</strain>
    </source>
</reference>
<feature type="transmembrane region" description="Helical" evidence="2">
    <location>
        <begin position="234"/>
        <end position="254"/>
    </location>
</feature>
<evidence type="ECO:0000256" key="2">
    <source>
        <dbReference type="SAM" id="Phobius"/>
    </source>
</evidence>
<organism evidence="3 4">
    <name type="scientific">Gallus gallus</name>
    <name type="common">Chicken</name>
    <dbReference type="NCBI Taxonomy" id="9031"/>
    <lineage>
        <taxon>Eukaryota</taxon>
        <taxon>Metazoa</taxon>
        <taxon>Chordata</taxon>
        <taxon>Craniata</taxon>
        <taxon>Vertebrata</taxon>
        <taxon>Euteleostomi</taxon>
        <taxon>Archelosauria</taxon>
        <taxon>Archosauria</taxon>
        <taxon>Dinosauria</taxon>
        <taxon>Saurischia</taxon>
        <taxon>Theropoda</taxon>
        <taxon>Coelurosauria</taxon>
        <taxon>Aves</taxon>
        <taxon>Neognathae</taxon>
        <taxon>Galloanserae</taxon>
        <taxon>Galliformes</taxon>
        <taxon>Phasianidae</taxon>
        <taxon>Phasianinae</taxon>
        <taxon>Gallus</taxon>
    </lineage>
</organism>
<feature type="transmembrane region" description="Helical" evidence="2">
    <location>
        <begin position="117"/>
        <end position="136"/>
    </location>
</feature>
<protein>
    <submittedName>
        <fullName evidence="3">Transmembrane protein 220</fullName>
    </submittedName>
</protein>
<evidence type="ECO:0000256" key="1">
    <source>
        <dbReference type="SAM" id="MobiDB-lite"/>
    </source>
</evidence>
<keyword evidence="4" id="KW-1185">Reference proteome</keyword>
<dbReference type="OrthoDB" id="9924288at2759"/>
<keyword evidence="2" id="KW-0472">Membrane</keyword>
<feature type="transmembrane region" description="Helical" evidence="2">
    <location>
        <begin position="143"/>
        <end position="166"/>
    </location>
</feature>
<feature type="region of interest" description="Disordered" evidence="1">
    <location>
        <begin position="1"/>
        <end position="29"/>
    </location>
</feature>
<dbReference type="CTD" id="388335"/>
<proteinExistence type="predicted"/>
<feature type="region of interest" description="Disordered" evidence="1">
    <location>
        <begin position="46"/>
        <end position="102"/>
    </location>
</feature>
<dbReference type="GeneTree" id="ENSGT00390000009386"/>
<dbReference type="InterPro" id="IPR029377">
    <property type="entry name" value="TMEM220"/>
</dbReference>
<gene>
    <name evidence="3" type="primary">TMEM220</name>
</gene>
<dbReference type="Ensembl" id="ENSGALT00010071463.1">
    <property type="protein sequence ID" value="ENSGALP00010044153.1"/>
    <property type="gene ID" value="ENSGALG00010029569.1"/>
</dbReference>
<evidence type="ECO:0000313" key="3">
    <source>
        <dbReference type="Ensembl" id="ENSGALP00010044153.1"/>
    </source>
</evidence>
<dbReference type="PANTHER" id="PTHR34262">
    <property type="entry name" value="TRANSMEMBRANE PROTEIN 220"/>
    <property type="match status" value="1"/>
</dbReference>
<sequence length="272" mass="30011">MSLSTTSAHLQNTPRGEDSPGQFASQKSYCKHRNVGMRDVRTALVQHPTRSTNSAYASLGNLQGRRSRSPPRHPLPAARPRQDEWQPAPPSGRGQPAPLPAEAESRAVMEACRSVGLLWRLCNLLMAAFFGLAAAVQVNDPDAGLWVVVYLVPAALTLLVVLNPLVTENFFWRSLCDLHSAGCIIGTISLAYSLFAYTQGNILHEEEGRELFGLVIITTWMSLCRSSAKNPLGGIHLTAAILVALFPFVSWLYIYMNKEMRESWPEHCKTVI</sequence>
<dbReference type="PANTHER" id="PTHR34262:SF1">
    <property type="entry name" value="TRANSMEMBRANE PROTEIN 220"/>
    <property type="match status" value="1"/>
</dbReference>
<name>A0A8V1AJ40_CHICK</name>
<dbReference type="RefSeq" id="XP_040542850.1">
    <property type="nucleotide sequence ID" value="XM_040686916.2"/>
</dbReference>
<dbReference type="AlphaFoldDB" id="A0A8V1AJ40"/>